<evidence type="ECO:0000256" key="1">
    <source>
        <dbReference type="SAM" id="Phobius"/>
    </source>
</evidence>
<organism evidence="2 3">
    <name type="scientific">Sipha flava</name>
    <name type="common">yellow sugarcane aphid</name>
    <dbReference type="NCBI Taxonomy" id="143950"/>
    <lineage>
        <taxon>Eukaryota</taxon>
        <taxon>Metazoa</taxon>
        <taxon>Ecdysozoa</taxon>
        <taxon>Arthropoda</taxon>
        <taxon>Hexapoda</taxon>
        <taxon>Insecta</taxon>
        <taxon>Pterygota</taxon>
        <taxon>Neoptera</taxon>
        <taxon>Paraneoptera</taxon>
        <taxon>Hemiptera</taxon>
        <taxon>Sternorrhyncha</taxon>
        <taxon>Aphidomorpha</taxon>
        <taxon>Aphidoidea</taxon>
        <taxon>Aphididae</taxon>
        <taxon>Sipha</taxon>
    </lineage>
</organism>
<feature type="transmembrane region" description="Helical" evidence="1">
    <location>
        <begin position="202"/>
        <end position="222"/>
    </location>
</feature>
<keyword evidence="1" id="KW-1133">Transmembrane helix</keyword>
<protein>
    <submittedName>
        <fullName evidence="3">Uncharacterized protein LOC112689763</fullName>
    </submittedName>
</protein>
<dbReference type="AlphaFoldDB" id="A0A8B8G985"/>
<reference evidence="3" key="1">
    <citation type="submission" date="2025-08" db="UniProtKB">
        <authorList>
            <consortium name="RefSeq"/>
        </authorList>
    </citation>
    <scope>IDENTIFICATION</scope>
    <source>
        <tissue evidence="3">Whole body</tissue>
    </source>
</reference>
<dbReference type="RefSeq" id="XP_025419387.1">
    <property type="nucleotide sequence ID" value="XM_025563602.1"/>
</dbReference>
<keyword evidence="2" id="KW-1185">Reference proteome</keyword>
<keyword evidence="1" id="KW-0812">Transmembrane</keyword>
<feature type="transmembrane region" description="Helical" evidence="1">
    <location>
        <begin position="162"/>
        <end position="190"/>
    </location>
</feature>
<feature type="transmembrane region" description="Helical" evidence="1">
    <location>
        <begin position="242"/>
        <end position="264"/>
    </location>
</feature>
<feature type="transmembrane region" description="Helical" evidence="1">
    <location>
        <begin position="132"/>
        <end position="156"/>
    </location>
</feature>
<accession>A0A8B8G985</accession>
<gene>
    <name evidence="3" type="primary">LOC112689763</name>
</gene>
<dbReference type="OrthoDB" id="6599152at2759"/>
<dbReference type="Proteomes" id="UP000694846">
    <property type="component" value="Unplaced"/>
</dbReference>
<proteinExistence type="predicted"/>
<evidence type="ECO:0000313" key="2">
    <source>
        <dbReference type="Proteomes" id="UP000694846"/>
    </source>
</evidence>
<evidence type="ECO:0000313" key="3">
    <source>
        <dbReference type="RefSeq" id="XP_025419387.1"/>
    </source>
</evidence>
<sequence length="338" mass="39558">MRLHCFKYYIVCINRIDDPCLSHVKEFSAENHNCQTQKSPKGDYIRRDTLPDTDLSTMEKSEYLTSNDNRCRSPSVSRQDDPIVVDVEIYDCPTVHTQRDENVLLENVVVNRGVIHQFAVWYSRKSVIPLSYLIGIPFGWLLLGSFQYFVCVIVLGDILLDPWYFTCTWIVEVISTLPITLFIIVAKCLYVRMEILEYCETITWAHFTYIIFQGLAILLLLLPISDLFKYVFGDFSRPINFLIYWTVFAFPHIMVLYFSSFGCCSKMFNAFSRHLHCANSWNKQGQPKRVHFETKKQQVTATLNHVNNIELQELNYHPMLRSSKDSQLSINIYKHLNE</sequence>
<name>A0A8B8G985_9HEMI</name>
<dbReference type="GeneID" id="112689763"/>
<keyword evidence="1" id="KW-0472">Membrane</keyword>